<evidence type="ECO:0000259" key="2">
    <source>
        <dbReference type="Pfam" id="PF03807"/>
    </source>
</evidence>
<dbReference type="EMBL" id="CP108253">
    <property type="protein sequence ID" value="WTU41886.1"/>
    <property type="molecule type" value="Genomic_DNA"/>
</dbReference>
<proteinExistence type="predicted"/>
<sequence length="213" mass="21726">MSVGVIGAGPMGRAAARQFALAGETVRLADRSPELAVRAAAAAGAGTRGSVEAHDVDSVLEAELITLALGTEETLAFVVHHRSALAGKILIDTTNPVEEAGGAALGRTGPSMTELIARAAPQSSVVKAFNTACAATLFAGRVDGAHLDVFVAGDDYSAKIPVIELIDRAGLRGLDAGDLRNAHVLEQMALLCMELIERLGLGLGAGIKLLPDG</sequence>
<dbReference type="GO" id="GO:0016491">
    <property type="term" value="F:oxidoreductase activity"/>
    <property type="evidence" value="ECO:0007669"/>
    <property type="project" value="UniProtKB-KW"/>
</dbReference>
<feature type="domain" description="Pyrroline-5-carboxylate reductase catalytic N-terminal" evidence="2">
    <location>
        <begin position="3"/>
        <end position="96"/>
    </location>
</feature>
<dbReference type="Pfam" id="PF03807">
    <property type="entry name" value="F420_oxidored"/>
    <property type="match status" value="1"/>
</dbReference>
<dbReference type="InterPro" id="IPR051267">
    <property type="entry name" value="STEAP_metalloreductase"/>
</dbReference>
<dbReference type="Gene3D" id="3.40.50.720">
    <property type="entry name" value="NAD(P)-binding Rossmann-like Domain"/>
    <property type="match status" value="1"/>
</dbReference>
<evidence type="ECO:0000256" key="1">
    <source>
        <dbReference type="ARBA" id="ARBA00023002"/>
    </source>
</evidence>
<dbReference type="SUPFAM" id="SSF51735">
    <property type="entry name" value="NAD(P)-binding Rossmann-fold domains"/>
    <property type="match status" value="1"/>
</dbReference>
<dbReference type="PANTHER" id="PTHR14239">
    <property type="entry name" value="DUDULIN-RELATED"/>
    <property type="match status" value="1"/>
</dbReference>
<keyword evidence="1" id="KW-0560">Oxidoreductase</keyword>
<dbReference type="InterPro" id="IPR036291">
    <property type="entry name" value="NAD(P)-bd_dom_sf"/>
</dbReference>
<dbReference type="InterPro" id="IPR028939">
    <property type="entry name" value="P5C_Rdtase_cat_N"/>
</dbReference>
<accession>A0AAU2H152</accession>
<organism evidence="3">
    <name type="scientific">Streptomyces sp. NBC_00060</name>
    <dbReference type="NCBI Taxonomy" id="2975636"/>
    <lineage>
        <taxon>Bacteria</taxon>
        <taxon>Bacillati</taxon>
        <taxon>Actinomycetota</taxon>
        <taxon>Actinomycetes</taxon>
        <taxon>Kitasatosporales</taxon>
        <taxon>Streptomycetaceae</taxon>
        <taxon>Streptomyces</taxon>
    </lineage>
</organism>
<evidence type="ECO:0000313" key="3">
    <source>
        <dbReference type="EMBL" id="WTU41886.1"/>
    </source>
</evidence>
<dbReference type="AlphaFoldDB" id="A0AAU2H152"/>
<reference evidence="3" key="1">
    <citation type="submission" date="2022-10" db="EMBL/GenBank/DDBJ databases">
        <title>The complete genomes of actinobacterial strains from the NBC collection.</title>
        <authorList>
            <person name="Joergensen T.S."/>
            <person name="Alvarez Arevalo M."/>
            <person name="Sterndorff E.B."/>
            <person name="Faurdal D."/>
            <person name="Vuksanovic O."/>
            <person name="Mourched A.-S."/>
            <person name="Charusanti P."/>
            <person name="Shaw S."/>
            <person name="Blin K."/>
            <person name="Weber T."/>
        </authorList>
    </citation>
    <scope>NUCLEOTIDE SEQUENCE</scope>
    <source>
        <strain evidence="3">NBC_00060</strain>
    </source>
</reference>
<name>A0AAU2H152_9ACTN</name>
<gene>
    <name evidence="3" type="ORF">OHV25_21035</name>
</gene>
<protein>
    <submittedName>
        <fullName evidence="3">NAD(P)-binding domain-containing protein</fullName>
    </submittedName>
</protein>